<dbReference type="EMBL" id="CAMXCT030000130">
    <property type="protein sequence ID" value="CAL4761668.1"/>
    <property type="molecule type" value="Genomic_DNA"/>
</dbReference>
<dbReference type="Proteomes" id="UP001152797">
    <property type="component" value="Unassembled WGS sequence"/>
</dbReference>
<feature type="compositionally biased region" description="Low complexity" evidence="2">
    <location>
        <begin position="85"/>
        <end position="95"/>
    </location>
</feature>
<evidence type="ECO:0000313" key="4">
    <source>
        <dbReference type="EMBL" id="CAI3974356.1"/>
    </source>
</evidence>
<accession>A0A9P1BJ50</accession>
<dbReference type="SUPFAM" id="SSF53098">
    <property type="entry name" value="Ribonuclease H-like"/>
    <property type="match status" value="1"/>
</dbReference>
<evidence type="ECO:0000313" key="7">
    <source>
        <dbReference type="Proteomes" id="UP001152797"/>
    </source>
</evidence>
<dbReference type="EMBL" id="CAMXCT020000130">
    <property type="protein sequence ID" value="CAL1127731.1"/>
    <property type="molecule type" value="Genomic_DNA"/>
</dbReference>
<dbReference type="Gene3D" id="3.30.420.10">
    <property type="entry name" value="Ribonuclease H-like superfamily/Ribonuclease H"/>
    <property type="match status" value="1"/>
</dbReference>
<keyword evidence="7" id="KW-1185">Reference proteome</keyword>
<feature type="compositionally biased region" description="Low complexity" evidence="2">
    <location>
        <begin position="763"/>
        <end position="772"/>
    </location>
</feature>
<dbReference type="EMBL" id="CAMXCT010000130">
    <property type="protein sequence ID" value="CAI3974356.1"/>
    <property type="molecule type" value="Genomic_DNA"/>
</dbReference>
<dbReference type="GO" id="GO:0015074">
    <property type="term" value="P:DNA integration"/>
    <property type="evidence" value="ECO:0007669"/>
    <property type="project" value="InterPro"/>
</dbReference>
<feature type="region of interest" description="Disordered" evidence="2">
    <location>
        <begin position="109"/>
        <end position="173"/>
    </location>
</feature>
<dbReference type="PROSITE" id="PS50994">
    <property type="entry name" value="INTEGRASE"/>
    <property type="match status" value="1"/>
</dbReference>
<feature type="region of interest" description="Disordered" evidence="2">
    <location>
        <begin position="75"/>
        <end position="95"/>
    </location>
</feature>
<evidence type="ECO:0000259" key="3">
    <source>
        <dbReference type="PROSITE" id="PS50994"/>
    </source>
</evidence>
<proteinExistence type="predicted"/>
<name>A0A9P1BJ50_9DINO</name>
<evidence type="ECO:0000256" key="2">
    <source>
        <dbReference type="SAM" id="MobiDB-lite"/>
    </source>
</evidence>
<feature type="region of interest" description="Disordered" evidence="2">
    <location>
        <begin position="745"/>
        <end position="772"/>
    </location>
</feature>
<feature type="domain" description="Integrase catalytic" evidence="3">
    <location>
        <begin position="1224"/>
        <end position="1397"/>
    </location>
</feature>
<feature type="non-terminal residue" evidence="4">
    <location>
        <position position="1546"/>
    </location>
</feature>
<sequence length="1546" mass="176546">FVTGKRPDWLSYEGGVQYLMEYLRASLGKPRIAELTEYLNRYFRQSRRRRMESMNDYIVRKSDLYSRARQALSRVQGHYETQRGRQTQRSWSSWGSSWGQWSYGRNDWGQWQDPEEPGERGRPAASNDDGQRQEREESYESLPEDSWQPRHSSWGTNSSTSGWNNTQEDEEWLQTSPELLPDFLQGWYLLMDSGLDSQERNMVQTAVRGNFSLQKIAHELRAQWPEDELKRRDQQLKQNSFWQEDLDEPDHHMEPEGYMTAMGLMHEGMNEEGIALVGEAEEQAQEALQVLHQARRTLREARAKQHQIKMNRQYYQSTSITKPKMFDKNQTKPAITCFKCGGPHKIAQCPDRDAPGTTKAANVAEEAAPFICFHEGQMTEECLGITDMNQRMTTDEAIKKGYGVIDGGATKTLASVYALEALQHQNIEKYQDDRVLRVDPNNTPSFGFGNSSKNKCCSTATLKITADQKPGELSVHALDQGTGPMLLSVDTLRRLGAVIDFAEDLVVFRNLDDRRVIQAVRSQAGHQLLPISDDLYRDAKDCKQPGQLLPSPEPAGERKVQSKEQQLKVSTRLRHHSSRSMPSMKREELVQAIRAMGEEPPRQWSKTELQVRLTELEEEHGVTRVKGRQHTNLQLWMVRLNEAKKLKSTLVTFVENELGLSVQPNQTIARLTQEAVEKIYHISKPSASDRMGFGRHANKTYEEVIQTEPSYVKWARNTVAEGSTCARLGKFVTWLEMSENPSTTKMDTYTSVPQPRAKAKSQVSPRSVVTHSSSSTAMMAQTQAMFETVMNAVGSLKEEIDHLKEEQELQHDRGRQLDAVTNDERADATGLVASDQQDTQRVSDNMPRFFEKESQEIAPKVFQDLIGKKKTWLLEVACSPESRLSQEVQRLAGYEEAAVRCSHWNNFDLETSEGVKGVLRMIDELDPQHVWISPVCGPYSPLQSINQRTQSQIDELAAKRKRALKQYIGASCIYQYCIQKGIHTSWEWSEKCQGWRLPFMQQMQKKSSPFISVTHGCRVGLRCPKTHTLLQKGWKVMSTHQRISDLLNRRCMCHKGYRHAKCEGGLAGMTSYYTDEFAKLVRQGIFQEVTLPMLHREMEGRDNLPPSFGHGHFCVCQHLHHHECHLTCGSCLQQQFVGIQRPDECMKEHAMVQQHLVHEKSVEDIQRKLYLLHAATGHCNTRHLVDALKRRGANKQILEQAKNFRCAICEESRRVNHKHAASLEPLPPKLATICADGGKWTHPVTNEDYEFVLIIDEGSRFRVAKVLARGKHQTMNAAQFLDYMQEGWIQYFGPPHTLRLDPSGVFRSNGVEQFCDRHGIFLDVIPGGSKIGSCEQAVRSTKEVMTKLAQNEPDLSVESALAEALQPPRDSLAPDETGRFISSLSGDQAERLLANPSQEFQENWERMRVAEQALIDWQTNERITRAMNSKAQPKHDYRPGDLVYFWRKQEWHNAQDPRQALQPTHRHRHKRAVSQPATTTSPFERASSSTENAKARRTQGLLVEAPETSVEQAWWNTLDAAVFQQSEGGIFWSEERASVEIAIDMP</sequence>
<feature type="compositionally biased region" description="Low complexity" evidence="2">
    <location>
        <begin position="152"/>
        <end position="166"/>
    </location>
</feature>
<feature type="compositionally biased region" description="Basic and acidic residues" evidence="2">
    <location>
        <begin position="555"/>
        <end position="566"/>
    </location>
</feature>
<dbReference type="OrthoDB" id="10000497at2759"/>
<feature type="compositionally biased region" description="Basic and acidic residues" evidence="2">
    <location>
        <begin position="129"/>
        <end position="138"/>
    </location>
</feature>
<feature type="compositionally biased region" description="Polar residues" evidence="2">
    <location>
        <begin position="1475"/>
        <end position="1492"/>
    </location>
</feature>
<protein>
    <submittedName>
        <fullName evidence="6">CCHC-type domain-containing protein</fullName>
    </submittedName>
</protein>
<feature type="region of interest" description="Disordered" evidence="2">
    <location>
        <begin position="541"/>
        <end position="585"/>
    </location>
</feature>
<dbReference type="InterPro" id="IPR012337">
    <property type="entry name" value="RNaseH-like_sf"/>
</dbReference>
<dbReference type="GO" id="GO:0003676">
    <property type="term" value="F:nucleic acid binding"/>
    <property type="evidence" value="ECO:0007669"/>
    <property type="project" value="InterPro"/>
</dbReference>
<dbReference type="InterPro" id="IPR001584">
    <property type="entry name" value="Integrase_cat-core"/>
</dbReference>
<dbReference type="InterPro" id="IPR036397">
    <property type="entry name" value="RNaseH_sf"/>
</dbReference>
<gene>
    <name evidence="4" type="ORF">C1SCF055_LOCUS2766</name>
</gene>
<feature type="region of interest" description="Disordered" evidence="2">
    <location>
        <begin position="1458"/>
        <end position="1498"/>
    </location>
</feature>
<comment type="caution">
    <text evidence="4">The sequence shown here is derived from an EMBL/GenBank/DDBJ whole genome shotgun (WGS) entry which is preliminary data.</text>
</comment>
<organism evidence="4">
    <name type="scientific">Cladocopium goreaui</name>
    <dbReference type="NCBI Taxonomy" id="2562237"/>
    <lineage>
        <taxon>Eukaryota</taxon>
        <taxon>Sar</taxon>
        <taxon>Alveolata</taxon>
        <taxon>Dinophyceae</taxon>
        <taxon>Suessiales</taxon>
        <taxon>Symbiodiniaceae</taxon>
        <taxon>Cladocopium</taxon>
    </lineage>
</organism>
<keyword evidence="1" id="KW-0175">Coiled coil</keyword>
<reference evidence="5" key="2">
    <citation type="submission" date="2024-04" db="EMBL/GenBank/DDBJ databases">
        <authorList>
            <person name="Chen Y."/>
            <person name="Shah S."/>
            <person name="Dougan E. K."/>
            <person name="Thang M."/>
            <person name="Chan C."/>
        </authorList>
    </citation>
    <scope>NUCLEOTIDE SEQUENCE [LARGE SCALE GENOMIC DNA]</scope>
</reference>
<reference evidence="4" key="1">
    <citation type="submission" date="2022-10" db="EMBL/GenBank/DDBJ databases">
        <authorList>
            <person name="Chen Y."/>
            <person name="Dougan E. K."/>
            <person name="Chan C."/>
            <person name="Rhodes N."/>
            <person name="Thang M."/>
        </authorList>
    </citation>
    <scope>NUCLEOTIDE SEQUENCE</scope>
</reference>
<evidence type="ECO:0000256" key="1">
    <source>
        <dbReference type="SAM" id="Coils"/>
    </source>
</evidence>
<evidence type="ECO:0000313" key="6">
    <source>
        <dbReference type="EMBL" id="CAL4761668.1"/>
    </source>
</evidence>
<feature type="coiled-coil region" evidence="1">
    <location>
        <begin position="277"/>
        <end position="311"/>
    </location>
</feature>
<evidence type="ECO:0000313" key="5">
    <source>
        <dbReference type="EMBL" id="CAL1127731.1"/>
    </source>
</evidence>